<dbReference type="EMBL" id="CP114509">
    <property type="protein sequence ID" value="WHS17216.1"/>
    <property type="molecule type" value="Genomic_DNA"/>
</dbReference>
<dbReference type="RefSeq" id="WP_283475622.1">
    <property type="nucleotide sequence ID" value="NZ_CP114519.1"/>
</dbReference>
<evidence type="ECO:0000313" key="3">
    <source>
        <dbReference type="Proteomes" id="UP001224533"/>
    </source>
</evidence>
<protein>
    <submittedName>
        <fullName evidence="2">Minor capsid protein</fullName>
    </submittedName>
</protein>
<dbReference type="NCBIfam" id="TIGR01641">
    <property type="entry name" value="phageSPP1_gp7"/>
    <property type="match status" value="1"/>
</dbReference>
<gene>
    <name evidence="2" type="ORF">O2U02_06960</name>
</gene>
<dbReference type="AlphaFoldDB" id="A0ABD7YUA0"/>
<organism evidence="2 3">
    <name type="scientific">Ligilactobacillus salivarius</name>
    <dbReference type="NCBI Taxonomy" id="1624"/>
    <lineage>
        <taxon>Bacteria</taxon>
        <taxon>Bacillati</taxon>
        <taxon>Bacillota</taxon>
        <taxon>Bacilli</taxon>
        <taxon>Lactobacillales</taxon>
        <taxon>Lactobacillaceae</taxon>
        <taxon>Ligilactobacillus</taxon>
    </lineage>
</organism>
<dbReference type="Proteomes" id="UP001224533">
    <property type="component" value="Chromosome"/>
</dbReference>
<evidence type="ECO:0000313" key="2">
    <source>
        <dbReference type="EMBL" id="WHS17216.1"/>
    </source>
</evidence>
<dbReference type="InterPro" id="IPR006528">
    <property type="entry name" value="Phage_head_morphogenesis_dom"/>
</dbReference>
<proteinExistence type="predicted"/>
<name>A0ABD7YUA0_9LACO</name>
<dbReference type="Pfam" id="PF04233">
    <property type="entry name" value="Phage_Mu_F"/>
    <property type="match status" value="1"/>
</dbReference>
<accession>A0ABD7YUA0</accession>
<evidence type="ECO:0000259" key="1">
    <source>
        <dbReference type="Pfam" id="PF04233"/>
    </source>
</evidence>
<sequence length="394" mass="46080">MSMKYNLSKLDYWQIRQIEEEQKTQDDVTEKLVIINRAYTIAQNYLTSETSRLYHRYFSQETSEEYIEDVLNTRISPSELVTLKALADDISVKEDRDLVVRYLNQVSAKSRITRLDELQLKAYISAKQAGAIELKQNTDLYTDVINRAWEQAEAESIIYQTRKDYDLYPKGNVPKVSIEKKQVKIVNPKTSKTVAKVDVTPDEPIRTVKKIPSEYVQKALDTQWKGARYSKRIWKNTNDLAKQLKELFTAREMSGMSEREMINRIQERFDVGRYKASRLIRTEANFFYNKTKLESWKQRNVKQYQLVAVLDNRTSKICRSIDGKIFDVSEATIGVNYPPFHPFCRTVATIYLKNSPYTGTRTARTADRSKEFQLDQTKNYRDWEKIVKGGNADE</sequence>
<feature type="domain" description="Phage head morphogenesis" evidence="1">
    <location>
        <begin position="253"/>
        <end position="348"/>
    </location>
</feature>
<reference evidence="2 3" key="1">
    <citation type="submission" date="2022-12" db="EMBL/GenBank/DDBJ databases">
        <title>Assessment of beneficial effects and identification of host adaptation-associated genes of Ligilactobacillus salivarius isolated from Meles meles.</title>
        <authorList>
            <person name="Wang Y."/>
        </authorList>
    </citation>
    <scope>NUCLEOTIDE SEQUENCE [LARGE SCALE GENOMIC DNA]</scope>
    <source>
        <strain evidence="2 3">S35</strain>
    </source>
</reference>